<proteinExistence type="predicted"/>
<protein>
    <submittedName>
        <fullName evidence="2">Plasmid recombination protein</fullName>
    </submittedName>
</protein>
<dbReference type="EMBL" id="JAKRRY010000024">
    <property type="protein sequence ID" value="MCW8347688.1"/>
    <property type="molecule type" value="Genomic_DNA"/>
</dbReference>
<dbReference type="AlphaFoldDB" id="A0A9X3CQF7"/>
<gene>
    <name evidence="2" type="ORF">MD535_16925</name>
</gene>
<dbReference type="InterPro" id="IPR001668">
    <property type="entry name" value="Mob_Pre"/>
</dbReference>
<evidence type="ECO:0000313" key="2">
    <source>
        <dbReference type="EMBL" id="MCW8347688.1"/>
    </source>
</evidence>
<accession>A0A9X3CQF7</accession>
<dbReference type="GO" id="GO:0006310">
    <property type="term" value="P:DNA recombination"/>
    <property type="evidence" value="ECO:0007669"/>
    <property type="project" value="InterPro"/>
</dbReference>
<evidence type="ECO:0000256" key="1">
    <source>
        <dbReference type="SAM" id="Coils"/>
    </source>
</evidence>
<dbReference type="RefSeq" id="WP_265676214.1">
    <property type="nucleotide sequence ID" value="NZ_JAKRRY010000024.1"/>
</dbReference>
<sequence length="359" mass="41236">MSGYQFIHLETYSNHTSKSGKASMHSIVNEAMRVDDCCPHVFQPQTPEILFGLDPRKLPDIALARSLKARDKQGRRIRNDAPLLLAGVISIPAESDLDFKKFLSLSLAFLKRTYSKNLASAVLHLDEEHPHLHFYAVPSLKDGGFSMAEIHPGIRARNECQGKGYSKKANAYKQAMRGYQDSFYAQVGSEIGMTRLGPKVQRLTRKQWKAQQAQAKAFSAKHSELTRKQRIISKAQKFIDTTKKEIQQREIELTQIEKAVFFQNKEKKKNAYLRKRLSAAEKELAHLAEHAEGLELKNSNFLQELKKLRRNNKSYQQKFDAMAYKLSLKDEYILQLKQKLRDNNYEKANSTYASNSYSY</sequence>
<comment type="caution">
    <text evidence="2">The sequence shown here is derived from an EMBL/GenBank/DDBJ whole genome shotgun (WGS) entry which is preliminary data.</text>
</comment>
<dbReference type="CDD" id="cd17242">
    <property type="entry name" value="MobM_relaxase"/>
    <property type="match status" value="1"/>
</dbReference>
<feature type="coiled-coil region" evidence="1">
    <location>
        <begin position="239"/>
        <end position="318"/>
    </location>
</feature>
<dbReference type="Pfam" id="PF01076">
    <property type="entry name" value="Mob_Pre"/>
    <property type="match status" value="1"/>
</dbReference>
<dbReference type="Proteomes" id="UP001155587">
    <property type="component" value="Unassembled WGS sequence"/>
</dbReference>
<reference evidence="2" key="1">
    <citation type="submission" date="2022-02" db="EMBL/GenBank/DDBJ databases">
        <title>Vibrio sp. nov, a new bacterium isolated from seawater.</title>
        <authorList>
            <person name="Yuan Y."/>
        </authorList>
    </citation>
    <scope>NUCLEOTIDE SEQUENCE</scope>
    <source>
        <strain evidence="2">ZSDZ65</strain>
    </source>
</reference>
<evidence type="ECO:0000313" key="3">
    <source>
        <dbReference type="Proteomes" id="UP001155587"/>
    </source>
</evidence>
<keyword evidence="1" id="KW-0175">Coiled coil</keyword>
<organism evidence="2 3">
    <name type="scientific">Vibrio qingdaonensis</name>
    <dbReference type="NCBI Taxonomy" id="2829491"/>
    <lineage>
        <taxon>Bacteria</taxon>
        <taxon>Pseudomonadati</taxon>
        <taxon>Pseudomonadota</taxon>
        <taxon>Gammaproteobacteria</taxon>
        <taxon>Vibrionales</taxon>
        <taxon>Vibrionaceae</taxon>
        <taxon>Vibrio</taxon>
    </lineage>
</organism>
<dbReference type="Gene3D" id="3.30.930.30">
    <property type="match status" value="1"/>
</dbReference>
<keyword evidence="3" id="KW-1185">Reference proteome</keyword>
<name>A0A9X3CQF7_9VIBR</name>
<dbReference type="GO" id="GO:0003677">
    <property type="term" value="F:DNA binding"/>
    <property type="evidence" value="ECO:0007669"/>
    <property type="project" value="InterPro"/>
</dbReference>